<dbReference type="EMBL" id="AHMY02000028">
    <property type="protein sequence ID" value="EKO16357.1"/>
    <property type="molecule type" value="Genomic_DNA"/>
</dbReference>
<dbReference type="Proteomes" id="UP000006253">
    <property type="component" value="Unassembled WGS sequence"/>
</dbReference>
<name>A0A0E2BGM9_9LEPT</name>
<evidence type="ECO:0000313" key="1">
    <source>
        <dbReference type="EMBL" id="EKO16357.1"/>
    </source>
</evidence>
<dbReference type="AlphaFoldDB" id="A0A0E2BGM9"/>
<comment type="caution">
    <text evidence="1">The sequence shown here is derived from an EMBL/GenBank/DDBJ whole genome shotgun (WGS) entry which is preliminary data.</text>
</comment>
<gene>
    <name evidence="1" type="ORF">LEP1GSC081_3785</name>
</gene>
<protein>
    <submittedName>
        <fullName evidence="1">Uncharacterized protein</fullName>
    </submittedName>
</protein>
<evidence type="ECO:0000313" key="2">
    <source>
        <dbReference type="Proteomes" id="UP000006253"/>
    </source>
</evidence>
<reference evidence="1 2" key="1">
    <citation type="submission" date="2012-10" db="EMBL/GenBank/DDBJ databases">
        <authorList>
            <person name="Harkins D.M."/>
            <person name="Durkin A.S."/>
            <person name="Brinkac L.M."/>
            <person name="Selengut J.D."/>
            <person name="Sanka R."/>
            <person name="DePew J."/>
            <person name="Purushe J."/>
            <person name="Peacock S.J."/>
            <person name="Thaipadungpanit J."/>
            <person name="Wuthiekanun V.W."/>
            <person name="Day N.P."/>
            <person name="Vinetz J.M."/>
            <person name="Sutton G.G."/>
            <person name="Nelson W.C."/>
            <person name="Fouts D.E."/>
        </authorList>
    </citation>
    <scope>NUCLEOTIDE SEQUENCE [LARGE SCALE GENOMIC DNA]</scope>
    <source>
        <strain evidence="1 2">H1</strain>
    </source>
</reference>
<sequence>MRVPAIYFCRNKRTSALFLLRKSILGKIYYLNVWKIALKNEWGFYKDAEILKKLYLT</sequence>
<accession>A0A0E2BGM9</accession>
<organism evidence="1 2">
    <name type="scientific">Leptospira kirschneri str. H1</name>
    <dbReference type="NCBI Taxonomy" id="1049966"/>
    <lineage>
        <taxon>Bacteria</taxon>
        <taxon>Pseudomonadati</taxon>
        <taxon>Spirochaetota</taxon>
        <taxon>Spirochaetia</taxon>
        <taxon>Leptospirales</taxon>
        <taxon>Leptospiraceae</taxon>
        <taxon>Leptospira</taxon>
    </lineage>
</organism>
<proteinExistence type="predicted"/>